<keyword evidence="7" id="KW-0812">Transmembrane</keyword>
<dbReference type="Gene3D" id="1.10.510.10">
    <property type="entry name" value="Transferase(Phosphotransferase) domain 1"/>
    <property type="match status" value="1"/>
</dbReference>
<keyword evidence="4" id="KW-0067">ATP-binding</keyword>
<sequence length="824" mass="93619">MSLIPYSDDSLILNDPNSKSLMIVNAAQGTLSVFQEVPTTHPLVNNSDRRSLSSFDHSNQLERYNTIYFEDNIRNSNSNTTNNNNNITGKNRHYSIATFLCPQCGTKISDGNKIKVSRNNHTRRSPLQSLSDTNYNSANDLTDNFITNASLTDTQGMGPLNSNQSPHFNLSPGYFQFLQSTHRQYSLPSINDDSKSSTNSNYIKSSKNKTKNSQKEQDFHSFIPEDLFIPGYFHKFFTTLSLLGNGARGSVFKVIHRIGNTPLGVFALKKISIGNDMVWFNKCIREVKALSSLTHKSANLITYNHVWLEMDKSYGVTTKMNTNKEQLNQDSINDDKNDDSNEKIPCLFILQQYCPGGNLEDCISIDVFKKYPERTSPEERKKWFKEMRRIKRANAQLQLGLSTLQILHIIQDISRGLHELHDIGLIHRDLKPSNCLLLSKYKDRTVAEDSKNDIIQNNDSITNNFDIEEDHLNKMNSLNEEEYDTFPTVIIGDLGESQLLGEARTATGATGTIEYTAPEVIISDKLSQGVASNSPIDNDISLPYNEYTFASDMYSFGMIIYFIIFGKLPFILDSFDIPDMKRTVKSFKINKLSMIKEHSAMNLKPIDSRIFNIIESLLSTNPAKRPTARQLEEYVGRLILTLSETNSDNNANISKTNNNYNNNVNPTEPSNFKETKDLQVFRVENNIYSDADEVTSVESSMSDIENIVARDRRDNPFDLQNNSPSDKTEYLALINSHQATNLSPLFAFTYNEYCQKVFYSSYLYTTISILISALIYFEIKKKVYLSLLNLLSMFLLGLSVNSGYEEAKMITIILMLLYVILKVF</sequence>
<organism evidence="9 10">
    <name type="scientific">Arxiozyma heterogenica</name>
    <dbReference type="NCBI Taxonomy" id="278026"/>
    <lineage>
        <taxon>Eukaryota</taxon>
        <taxon>Fungi</taxon>
        <taxon>Dikarya</taxon>
        <taxon>Ascomycota</taxon>
        <taxon>Saccharomycotina</taxon>
        <taxon>Saccharomycetes</taxon>
        <taxon>Saccharomycetales</taxon>
        <taxon>Saccharomycetaceae</taxon>
        <taxon>Arxiozyma</taxon>
    </lineage>
</organism>
<comment type="caution">
    <text evidence="9">The sequence shown here is derived from an EMBL/GenBank/DDBJ whole genome shotgun (WGS) entry which is preliminary data.</text>
</comment>
<dbReference type="GO" id="GO:0005524">
    <property type="term" value="F:ATP binding"/>
    <property type="evidence" value="ECO:0007669"/>
    <property type="project" value="UniProtKB-KW"/>
</dbReference>
<dbReference type="InterPro" id="IPR000719">
    <property type="entry name" value="Prot_kinase_dom"/>
</dbReference>
<protein>
    <recommendedName>
        <fullName evidence="8">Protein kinase domain-containing protein</fullName>
    </recommendedName>
</protein>
<dbReference type="EMBL" id="JAWIZZ010000073">
    <property type="protein sequence ID" value="KAK5773624.1"/>
    <property type="molecule type" value="Genomic_DNA"/>
</dbReference>
<dbReference type="InterPro" id="IPR011009">
    <property type="entry name" value="Kinase-like_dom_sf"/>
</dbReference>
<feature type="region of interest" description="Disordered" evidence="6">
    <location>
        <begin position="112"/>
        <end position="134"/>
    </location>
</feature>
<dbReference type="GO" id="GO:0004672">
    <property type="term" value="F:protein kinase activity"/>
    <property type="evidence" value="ECO:0007669"/>
    <property type="project" value="InterPro"/>
</dbReference>
<evidence type="ECO:0000313" key="9">
    <source>
        <dbReference type="EMBL" id="KAK5773624.1"/>
    </source>
</evidence>
<dbReference type="Proteomes" id="UP001306508">
    <property type="component" value="Unassembled WGS sequence"/>
</dbReference>
<dbReference type="Gene3D" id="3.30.200.20">
    <property type="entry name" value="Phosphorylase Kinase, domain 1"/>
    <property type="match status" value="1"/>
</dbReference>
<comment type="similarity">
    <text evidence="5">Belongs to the protein kinase superfamily. Ser/Thr protein kinase family. GCN2 subfamily.</text>
</comment>
<dbReference type="GO" id="GO:0005737">
    <property type="term" value="C:cytoplasm"/>
    <property type="evidence" value="ECO:0007669"/>
    <property type="project" value="TreeGrafter"/>
</dbReference>
<evidence type="ECO:0000256" key="3">
    <source>
        <dbReference type="ARBA" id="ARBA00022777"/>
    </source>
</evidence>
<dbReference type="Pfam" id="PF00069">
    <property type="entry name" value="Pkinase"/>
    <property type="match status" value="1"/>
</dbReference>
<dbReference type="InterPro" id="IPR050339">
    <property type="entry name" value="CC_SR_Kinase"/>
</dbReference>
<reference evidence="10" key="1">
    <citation type="submission" date="2023-07" db="EMBL/GenBank/DDBJ databases">
        <title>A draft genome of Kazachstania heterogenica Y-27499.</title>
        <authorList>
            <person name="Donic C."/>
            <person name="Kralova J.S."/>
            <person name="Fidel L."/>
            <person name="Ben-Dor S."/>
            <person name="Jung S."/>
        </authorList>
    </citation>
    <scope>NUCLEOTIDE SEQUENCE [LARGE SCALE GENOMIC DNA]</scope>
    <source>
        <strain evidence="10">Y27499</strain>
    </source>
</reference>
<feature type="compositionally biased region" description="Polar residues" evidence="6">
    <location>
        <begin position="125"/>
        <end position="134"/>
    </location>
</feature>
<feature type="region of interest" description="Disordered" evidence="6">
    <location>
        <begin position="650"/>
        <end position="671"/>
    </location>
</feature>
<feature type="domain" description="Protein kinase" evidence="8">
    <location>
        <begin position="237"/>
        <end position="635"/>
    </location>
</feature>
<dbReference type="SMART" id="SM00220">
    <property type="entry name" value="S_TKc"/>
    <property type="match status" value="1"/>
</dbReference>
<feature type="compositionally biased region" description="Low complexity" evidence="6">
    <location>
        <begin position="650"/>
        <end position="670"/>
    </location>
</feature>
<feature type="compositionally biased region" description="Low complexity" evidence="6">
    <location>
        <begin position="196"/>
        <end position="205"/>
    </location>
</feature>
<feature type="transmembrane region" description="Helical" evidence="7">
    <location>
        <begin position="783"/>
        <end position="800"/>
    </location>
</feature>
<dbReference type="PANTHER" id="PTHR11042">
    <property type="entry name" value="EUKARYOTIC TRANSLATION INITIATION FACTOR 2-ALPHA KINASE EIF2-ALPHA KINASE -RELATED"/>
    <property type="match status" value="1"/>
</dbReference>
<keyword evidence="10" id="KW-1185">Reference proteome</keyword>
<feature type="region of interest" description="Disordered" evidence="6">
    <location>
        <begin position="188"/>
        <end position="216"/>
    </location>
</feature>
<evidence type="ECO:0000256" key="4">
    <source>
        <dbReference type="ARBA" id="ARBA00022840"/>
    </source>
</evidence>
<dbReference type="GO" id="GO:0005634">
    <property type="term" value="C:nucleus"/>
    <property type="evidence" value="ECO:0007669"/>
    <property type="project" value="TreeGrafter"/>
</dbReference>
<dbReference type="PROSITE" id="PS50011">
    <property type="entry name" value="PROTEIN_KINASE_DOM"/>
    <property type="match status" value="1"/>
</dbReference>
<keyword evidence="1" id="KW-0808">Transferase</keyword>
<proteinExistence type="inferred from homology"/>
<evidence type="ECO:0000259" key="8">
    <source>
        <dbReference type="PROSITE" id="PS50011"/>
    </source>
</evidence>
<dbReference type="InterPro" id="IPR008271">
    <property type="entry name" value="Ser/Thr_kinase_AS"/>
</dbReference>
<keyword evidence="2" id="KW-0547">Nucleotide-binding</keyword>
<evidence type="ECO:0000256" key="1">
    <source>
        <dbReference type="ARBA" id="ARBA00022679"/>
    </source>
</evidence>
<dbReference type="AlphaFoldDB" id="A0AAN7ZR93"/>
<name>A0AAN7ZR93_9SACH</name>
<keyword evidence="7" id="KW-0472">Membrane</keyword>
<feature type="compositionally biased region" description="Basic residues" evidence="6">
    <location>
        <begin position="115"/>
        <end position="124"/>
    </location>
</feature>
<dbReference type="PANTHER" id="PTHR11042:SF138">
    <property type="entry name" value="SERINE_THREONINE-PROTEIN KINASE IKS1-RELATED"/>
    <property type="match status" value="1"/>
</dbReference>
<dbReference type="PROSITE" id="PS00108">
    <property type="entry name" value="PROTEIN_KINASE_ST"/>
    <property type="match status" value="1"/>
</dbReference>
<keyword evidence="7" id="KW-1133">Transmembrane helix</keyword>
<evidence type="ECO:0000256" key="2">
    <source>
        <dbReference type="ARBA" id="ARBA00022741"/>
    </source>
</evidence>
<feature type="transmembrane region" description="Helical" evidence="7">
    <location>
        <begin position="553"/>
        <end position="572"/>
    </location>
</feature>
<evidence type="ECO:0000256" key="5">
    <source>
        <dbReference type="ARBA" id="ARBA00037982"/>
    </source>
</evidence>
<gene>
    <name evidence="9" type="ORF">RI543_005143</name>
</gene>
<evidence type="ECO:0000313" key="10">
    <source>
        <dbReference type="Proteomes" id="UP001306508"/>
    </source>
</evidence>
<accession>A0AAN7ZR93</accession>
<evidence type="ECO:0000256" key="6">
    <source>
        <dbReference type="SAM" id="MobiDB-lite"/>
    </source>
</evidence>
<keyword evidence="3" id="KW-0418">Kinase</keyword>
<dbReference type="SUPFAM" id="SSF56112">
    <property type="entry name" value="Protein kinase-like (PK-like)"/>
    <property type="match status" value="1"/>
</dbReference>
<feature type="transmembrane region" description="Helical" evidence="7">
    <location>
        <begin position="757"/>
        <end position="777"/>
    </location>
</feature>
<evidence type="ECO:0000256" key="7">
    <source>
        <dbReference type="SAM" id="Phobius"/>
    </source>
</evidence>